<keyword evidence="2" id="KW-0813">Transport</keyword>
<reference evidence="7" key="1">
    <citation type="submission" date="2016-10" db="EMBL/GenBank/DDBJ databases">
        <authorList>
            <person name="Varghese N."/>
            <person name="Submissions S."/>
        </authorList>
    </citation>
    <scope>NUCLEOTIDE SEQUENCE [LARGE SCALE GENOMIC DNA]</scope>
    <source>
        <strain evidence="7">DSM 8344</strain>
    </source>
</reference>
<protein>
    <submittedName>
        <fullName evidence="6">ABC-2 type transport system ATP-binding protein</fullName>
    </submittedName>
</protein>
<dbReference type="PANTHER" id="PTHR42711:SF5">
    <property type="entry name" value="ABC TRANSPORTER ATP-BINDING PROTEIN NATA"/>
    <property type="match status" value="1"/>
</dbReference>
<evidence type="ECO:0000256" key="1">
    <source>
        <dbReference type="ARBA" id="ARBA00005417"/>
    </source>
</evidence>
<dbReference type="InterPro" id="IPR003593">
    <property type="entry name" value="AAA+_ATPase"/>
</dbReference>
<feature type="domain" description="ABC transporter" evidence="5">
    <location>
        <begin position="4"/>
        <end position="229"/>
    </location>
</feature>
<dbReference type="InterPro" id="IPR027417">
    <property type="entry name" value="P-loop_NTPase"/>
</dbReference>
<dbReference type="SMART" id="SM00382">
    <property type="entry name" value="AAA"/>
    <property type="match status" value="1"/>
</dbReference>
<dbReference type="OrthoDB" id="9804819at2"/>
<dbReference type="PROSITE" id="PS50893">
    <property type="entry name" value="ABC_TRANSPORTER_2"/>
    <property type="match status" value="1"/>
</dbReference>
<dbReference type="GO" id="GO:0005524">
    <property type="term" value="F:ATP binding"/>
    <property type="evidence" value="ECO:0007669"/>
    <property type="project" value="UniProtKB-KW"/>
</dbReference>
<evidence type="ECO:0000259" key="5">
    <source>
        <dbReference type="PROSITE" id="PS50893"/>
    </source>
</evidence>
<dbReference type="PANTHER" id="PTHR42711">
    <property type="entry name" value="ABC TRANSPORTER ATP-BINDING PROTEIN"/>
    <property type="match status" value="1"/>
</dbReference>
<keyword evidence="7" id="KW-1185">Reference proteome</keyword>
<dbReference type="RefSeq" id="WP_092334737.1">
    <property type="nucleotide sequence ID" value="NZ_FNCP01000021.1"/>
</dbReference>
<keyword evidence="4 6" id="KW-0067">ATP-binding</keyword>
<dbReference type="InterPro" id="IPR003439">
    <property type="entry name" value="ABC_transporter-like_ATP-bd"/>
</dbReference>
<evidence type="ECO:0000313" key="7">
    <source>
        <dbReference type="Proteomes" id="UP000198656"/>
    </source>
</evidence>
<name>A0A1G8G113_9FIRM</name>
<dbReference type="PROSITE" id="PS00211">
    <property type="entry name" value="ABC_TRANSPORTER_1"/>
    <property type="match status" value="1"/>
</dbReference>
<dbReference type="Pfam" id="PF00005">
    <property type="entry name" value="ABC_tran"/>
    <property type="match status" value="1"/>
</dbReference>
<dbReference type="AlphaFoldDB" id="A0A1G8G113"/>
<dbReference type="EMBL" id="FNCP01000021">
    <property type="protein sequence ID" value="SDH88097.1"/>
    <property type="molecule type" value="Genomic_DNA"/>
</dbReference>
<dbReference type="CDD" id="cd03230">
    <property type="entry name" value="ABC_DR_subfamily_A"/>
    <property type="match status" value="1"/>
</dbReference>
<dbReference type="Gene3D" id="3.40.50.300">
    <property type="entry name" value="P-loop containing nucleotide triphosphate hydrolases"/>
    <property type="match status" value="1"/>
</dbReference>
<comment type="similarity">
    <text evidence="1">Belongs to the ABC transporter superfamily.</text>
</comment>
<organism evidence="6 7">
    <name type="scientific">Desulfosporosinus hippei DSM 8344</name>
    <dbReference type="NCBI Taxonomy" id="1121419"/>
    <lineage>
        <taxon>Bacteria</taxon>
        <taxon>Bacillati</taxon>
        <taxon>Bacillota</taxon>
        <taxon>Clostridia</taxon>
        <taxon>Eubacteriales</taxon>
        <taxon>Desulfitobacteriaceae</taxon>
        <taxon>Desulfosporosinus</taxon>
    </lineage>
</organism>
<accession>A0A1G8G113</accession>
<evidence type="ECO:0000256" key="2">
    <source>
        <dbReference type="ARBA" id="ARBA00022448"/>
    </source>
</evidence>
<dbReference type="SUPFAM" id="SSF52540">
    <property type="entry name" value="P-loop containing nucleoside triphosphate hydrolases"/>
    <property type="match status" value="1"/>
</dbReference>
<keyword evidence="3" id="KW-0547">Nucleotide-binding</keyword>
<dbReference type="STRING" id="1121419.SAMN05443529_12125"/>
<dbReference type="Proteomes" id="UP000198656">
    <property type="component" value="Unassembled WGS sequence"/>
</dbReference>
<dbReference type="InterPro" id="IPR050763">
    <property type="entry name" value="ABC_transporter_ATP-binding"/>
</dbReference>
<sequence>MNVIEINGLTKYYGKERGIIDINFNVEEKEIFGFIGPNGAGKSTTLRTLLALIYPTSGGAKIFGKDCIKHGPEIKKEIGYLPSEVFYYDKMNVIDLLNYSASFYKKNCSKRIKELAEIMDLNLNKRIDDLSFGNKKKVGIVQGLLHEPKLIILDEPTSGLDPLMQQRFFELLQEENRKGSTILFSSHILGEVQRMCNRVAIIKEGKIIQLEKISALQENNYKKIRVQLTAALEQNYFNIEGVSNLEANGNVISFLFRGNINLMMKKLSEIEIANVWVEEPDLEEIFLHFYEKGA</sequence>
<evidence type="ECO:0000256" key="3">
    <source>
        <dbReference type="ARBA" id="ARBA00022741"/>
    </source>
</evidence>
<gene>
    <name evidence="6" type="ORF">SAMN05443529_12125</name>
</gene>
<evidence type="ECO:0000313" key="6">
    <source>
        <dbReference type="EMBL" id="SDH88097.1"/>
    </source>
</evidence>
<proteinExistence type="inferred from homology"/>
<dbReference type="GO" id="GO:0016887">
    <property type="term" value="F:ATP hydrolysis activity"/>
    <property type="evidence" value="ECO:0007669"/>
    <property type="project" value="InterPro"/>
</dbReference>
<evidence type="ECO:0000256" key="4">
    <source>
        <dbReference type="ARBA" id="ARBA00022840"/>
    </source>
</evidence>
<dbReference type="InterPro" id="IPR017871">
    <property type="entry name" value="ABC_transporter-like_CS"/>
</dbReference>